<accession>A0A1B6EEX6</accession>
<name>A0A1B6EEX6_9HEMI</name>
<feature type="non-terminal residue" evidence="2">
    <location>
        <position position="1"/>
    </location>
</feature>
<reference evidence="2" key="1">
    <citation type="submission" date="2015-12" db="EMBL/GenBank/DDBJ databases">
        <title>De novo transcriptome assembly of four potential Pierce s Disease insect vectors from Arizona vineyards.</title>
        <authorList>
            <person name="Tassone E.E."/>
        </authorList>
    </citation>
    <scope>NUCLEOTIDE SEQUENCE</scope>
</reference>
<organism evidence="2">
    <name type="scientific">Clastoptera arizonana</name>
    <name type="common">Arizona spittle bug</name>
    <dbReference type="NCBI Taxonomy" id="38151"/>
    <lineage>
        <taxon>Eukaryota</taxon>
        <taxon>Metazoa</taxon>
        <taxon>Ecdysozoa</taxon>
        <taxon>Arthropoda</taxon>
        <taxon>Hexapoda</taxon>
        <taxon>Insecta</taxon>
        <taxon>Pterygota</taxon>
        <taxon>Neoptera</taxon>
        <taxon>Paraneoptera</taxon>
        <taxon>Hemiptera</taxon>
        <taxon>Auchenorrhyncha</taxon>
        <taxon>Cercopoidea</taxon>
        <taxon>Clastopteridae</taxon>
        <taxon>Clastoptera</taxon>
    </lineage>
</organism>
<dbReference type="EMBL" id="GEDC01000857">
    <property type="protein sequence ID" value="JAS36441.1"/>
    <property type="molecule type" value="Transcribed_RNA"/>
</dbReference>
<protein>
    <submittedName>
        <fullName evidence="2">Uncharacterized protein</fullName>
    </submittedName>
</protein>
<evidence type="ECO:0000256" key="1">
    <source>
        <dbReference type="SAM" id="MobiDB-lite"/>
    </source>
</evidence>
<evidence type="ECO:0000313" key="2">
    <source>
        <dbReference type="EMBL" id="JAS36441.1"/>
    </source>
</evidence>
<dbReference type="AlphaFoldDB" id="A0A1B6EEX6"/>
<gene>
    <name evidence="2" type="ORF">g.15633</name>
</gene>
<proteinExistence type="predicted"/>
<feature type="region of interest" description="Disordered" evidence="1">
    <location>
        <begin position="49"/>
        <end position="68"/>
    </location>
</feature>
<sequence>ESKQPESTYKILQEDMSKLNNHQTVMMEENITKNIVRKLDSRLEKVKSNETTVKSNDKLEGSFGKDKDENEEAVVQNIADGLDHMVFEKFGLIDARKNWVGNPAVITDDFTCGCAPS</sequence>
<feature type="compositionally biased region" description="Basic and acidic residues" evidence="1">
    <location>
        <begin position="55"/>
        <end position="68"/>
    </location>
</feature>